<comment type="caution">
    <text evidence="1">The sequence shown here is derived from an EMBL/GenBank/DDBJ whole genome shotgun (WGS) entry which is preliminary data.</text>
</comment>
<organism evidence="1 2">
    <name type="scientific">Dryococelus australis</name>
    <dbReference type="NCBI Taxonomy" id="614101"/>
    <lineage>
        <taxon>Eukaryota</taxon>
        <taxon>Metazoa</taxon>
        <taxon>Ecdysozoa</taxon>
        <taxon>Arthropoda</taxon>
        <taxon>Hexapoda</taxon>
        <taxon>Insecta</taxon>
        <taxon>Pterygota</taxon>
        <taxon>Neoptera</taxon>
        <taxon>Polyneoptera</taxon>
        <taxon>Phasmatodea</taxon>
        <taxon>Verophasmatodea</taxon>
        <taxon>Anareolatae</taxon>
        <taxon>Phasmatidae</taxon>
        <taxon>Eurycanthinae</taxon>
        <taxon>Dryococelus</taxon>
    </lineage>
</organism>
<name>A0ABQ9G369_9NEOP</name>
<sequence length="524" mass="58717">MYLIYESTSHTVNDPVKADKPSELHRHIGIQASGCILDFTDRCVTANELQNAAAGEASKTHFNNISLLNTAQMRQRISYPAPPPSWKILFFHDVIYYEPIAKFVPYLILISHFATKWDESEIQNHEISLVQHFYIRTKIKLNPGSELGSFDLVSGKMLVQPVIIVSAEKQFDVGTRRLVVCSQRDRSTSSLVCGPETAECRSRTLSGEKVMRVTPSGISVNLMYCGQSRVVNSAILLTRLSADRQAALTRAAIHAFRGYAPAKNRLRAFEHNIPVVPTSSPIRDRMILVPNQDPLAYFQTTIVDDACCSRVDISNRQFRRFGMNIISLSSSALNSIGVTVLCVDLRSNLGSSFEPRWCNRRLDCSPPARGEPGSIPGAGSLPDFREWGTVSDDAADRRVFSGISRPPPPATCIPALLHYQLRFTASALNHPPSPTIFLSRRREVRDGVCLCMCAYCTRQRVSTGVCNHSDFGKWRWRRKAGDWWRAVDGEERLWGWWGEREGGLEAPRQHLVTAPKGNDNPRSF</sequence>
<gene>
    <name evidence="1" type="ORF">PR048_033364</name>
</gene>
<keyword evidence="2" id="KW-1185">Reference proteome</keyword>
<protein>
    <submittedName>
        <fullName evidence="1">Uncharacterized protein</fullName>
    </submittedName>
</protein>
<evidence type="ECO:0000313" key="1">
    <source>
        <dbReference type="EMBL" id="KAJ8865842.1"/>
    </source>
</evidence>
<reference evidence="1 2" key="1">
    <citation type="submission" date="2023-02" db="EMBL/GenBank/DDBJ databases">
        <title>LHISI_Scaffold_Assembly.</title>
        <authorList>
            <person name="Stuart O.P."/>
            <person name="Cleave R."/>
            <person name="Magrath M.J.L."/>
            <person name="Mikheyev A.S."/>
        </authorList>
    </citation>
    <scope>NUCLEOTIDE SEQUENCE [LARGE SCALE GENOMIC DNA]</scope>
    <source>
        <strain evidence="1">Daus_M_001</strain>
        <tissue evidence="1">Leg muscle</tissue>
    </source>
</reference>
<dbReference type="Proteomes" id="UP001159363">
    <property type="component" value="Chromosome 16"/>
</dbReference>
<proteinExistence type="predicted"/>
<evidence type="ECO:0000313" key="2">
    <source>
        <dbReference type="Proteomes" id="UP001159363"/>
    </source>
</evidence>
<accession>A0ABQ9G369</accession>
<dbReference type="EMBL" id="JARBHB010000017">
    <property type="protein sequence ID" value="KAJ8865842.1"/>
    <property type="molecule type" value="Genomic_DNA"/>
</dbReference>